<sequence>MKFDPLDISTFSEINATFASAYDESTRGTVLLAAFDGHAFNSPGQRSFRHIECLMAGNMVAIEPDAVILDFSHLKYEWGDEMAGVLFYCSNHPVETGLKLPVAVVTSEMNRDGLTSLVRDEMLRSVDDWLFTDLDAAISSIKHRMTMPHEAK</sequence>
<dbReference type="Proteomes" id="UP001430306">
    <property type="component" value="Unassembled WGS sequence"/>
</dbReference>
<evidence type="ECO:0000313" key="2">
    <source>
        <dbReference type="Proteomes" id="UP001430306"/>
    </source>
</evidence>
<proteinExistence type="predicted"/>
<dbReference type="EMBL" id="JAJKFW010000009">
    <property type="protein sequence ID" value="MCC9641625.1"/>
    <property type="molecule type" value="Genomic_DNA"/>
</dbReference>
<reference evidence="1" key="1">
    <citation type="submission" date="2021-11" db="EMBL/GenBank/DDBJ databases">
        <title>Genome sequence.</title>
        <authorList>
            <person name="Sun Q."/>
        </authorList>
    </citation>
    <scope>NUCLEOTIDE SEQUENCE</scope>
    <source>
        <strain evidence="1">JC740</strain>
    </source>
</reference>
<dbReference type="RefSeq" id="WP_230271931.1">
    <property type="nucleotide sequence ID" value="NZ_JAJKFW010000009.1"/>
</dbReference>
<evidence type="ECO:0008006" key="3">
    <source>
        <dbReference type="Google" id="ProtNLM"/>
    </source>
</evidence>
<gene>
    <name evidence="1" type="ORF">LOC71_05015</name>
</gene>
<name>A0ABS8NDI8_9BACT</name>
<organism evidence="1 2">
    <name type="scientific">Rhodopirellula halodulae</name>
    <dbReference type="NCBI Taxonomy" id="2894198"/>
    <lineage>
        <taxon>Bacteria</taxon>
        <taxon>Pseudomonadati</taxon>
        <taxon>Planctomycetota</taxon>
        <taxon>Planctomycetia</taxon>
        <taxon>Pirellulales</taxon>
        <taxon>Pirellulaceae</taxon>
        <taxon>Rhodopirellula</taxon>
    </lineage>
</organism>
<accession>A0ABS8NDI8</accession>
<protein>
    <recommendedName>
        <fullName evidence="3">STAS domain-containing protein</fullName>
    </recommendedName>
</protein>
<keyword evidence="2" id="KW-1185">Reference proteome</keyword>
<comment type="caution">
    <text evidence="1">The sequence shown here is derived from an EMBL/GenBank/DDBJ whole genome shotgun (WGS) entry which is preliminary data.</text>
</comment>
<evidence type="ECO:0000313" key="1">
    <source>
        <dbReference type="EMBL" id="MCC9641625.1"/>
    </source>
</evidence>